<dbReference type="InParanoid" id="A0A0D0D5Z2"/>
<evidence type="ECO:0000313" key="2">
    <source>
        <dbReference type="EMBL" id="KIK92172.1"/>
    </source>
</evidence>
<dbReference type="PANTHER" id="PTHR21193">
    <property type="entry name" value="OXIDOREDUCTASE-LIKE DOMAIN-CONTAINING PROTEIN 1"/>
    <property type="match status" value="1"/>
</dbReference>
<gene>
    <name evidence="2" type="ORF">PAXRUDRAFT_830214</name>
</gene>
<dbReference type="GO" id="GO:0005739">
    <property type="term" value="C:mitochondrion"/>
    <property type="evidence" value="ECO:0007669"/>
    <property type="project" value="TreeGrafter"/>
</dbReference>
<dbReference type="OrthoDB" id="10064411at2759"/>
<evidence type="ECO:0000313" key="3">
    <source>
        <dbReference type="Proteomes" id="UP000054538"/>
    </source>
</evidence>
<sequence length="202" mass="21898">MLRCSLHHQLAHQIRLASSNALPTSTGVVARSKRHQRGGRNLSEHYHRLENTVRGKDALLEQASALSQGSAGAAGVQSIDEHTSSSTPKGPNIIAGFAILEEPKPPADDECCMSGCAICVYDLYEESLAAYKESVVALGSTLSAMNIPEDKWPSHIRTSQTQIPSAVIHSHKTKGAVLDAFEEMERALKEKREKRAAVETES</sequence>
<dbReference type="EMBL" id="KN825307">
    <property type="protein sequence ID" value="KIK92172.1"/>
    <property type="molecule type" value="Genomic_DNA"/>
</dbReference>
<protein>
    <recommendedName>
        <fullName evidence="1">Oxidoreductase-like domain-containing protein</fullName>
    </recommendedName>
</protein>
<proteinExistence type="predicted"/>
<dbReference type="HOGENOM" id="CLU_092489_1_0_1"/>
<reference evidence="3" key="2">
    <citation type="submission" date="2015-01" db="EMBL/GenBank/DDBJ databases">
        <title>Evolutionary Origins and Diversification of the Mycorrhizal Mutualists.</title>
        <authorList>
            <consortium name="DOE Joint Genome Institute"/>
            <consortium name="Mycorrhizal Genomics Consortium"/>
            <person name="Kohler A."/>
            <person name="Kuo A."/>
            <person name="Nagy L.G."/>
            <person name="Floudas D."/>
            <person name="Copeland A."/>
            <person name="Barry K.W."/>
            <person name="Cichocki N."/>
            <person name="Veneault-Fourrey C."/>
            <person name="LaButti K."/>
            <person name="Lindquist E.A."/>
            <person name="Lipzen A."/>
            <person name="Lundell T."/>
            <person name="Morin E."/>
            <person name="Murat C."/>
            <person name="Riley R."/>
            <person name="Ohm R."/>
            <person name="Sun H."/>
            <person name="Tunlid A."/>
            <person name="Henrissat B."/>
            <person name="Grigoriev I.V."/>
            <person name="Hibbett D.S."/>
            <person name="Martin F."/>
        </authorList>
    </citation>
    <scope>NUCLEOTIDE SEQUENCE [LARGE SCALE GENOMIC DNA]</scope>
    <source>
        <strain evidence="3">Ve08.2h10</strain>
    </source>
</reference>
<dbReference type="Pfam" id="PF09791">
    <property type="entry name" value="Oxidored-like"/>
    <property type="match status" value="1"/>
</dbReference>
<dbReference type="InterPro" id="IPR019180">
    <property type="entry name" value="Oxidoreductase-like_N"/>
</dbReference>
<dbReference type="STRING" id="930991.A0A0D0D5Z2"/>
<name>A0A0D0D5Z2_9AGAM</name>
<reference evidence="2 3" key="1">
    <citation type="submission" date="2014-04" db="EMBL/GenBank/DDBJ databases">
        <authorList>
            <consortium name="DOE Joint Genome Institute"/>
            <person name="Kuo A."/>
            <person name="Kohler A."/>
            <person name="Jargeat P."/>
            <person name="Nagy L.G."/>
            <person name="Floudas D."/>
            <person name="Copeland A."/>
            <person name="Barry K.W."/>
            <person name="Cichocki N."/>
            <person name="Veneault-Fourrey C."/>
            <person name="LaButti K."/>
            <person name="Lindquist E.A."/>
            <person name="Lipzen A."/>
            <person name="Lundell T."/>
            <person name="Morin E."/>
            <person name="Murat C."/>
            <person name="Sun H."/>
            <person name="Tunlid A."/>
            <person name="Henrissat B."/>
            <person name="Grigoriev I.V."/>
            <person name="Hibbett D.S."/>
            <person name="Martin F."/>
            <person name="Nordberg H.P."/>
            <person name="Cantor M.N."/>
            <person name="Hua S.X."/>
        </authorList>
    </citation>
    <scope>NUCLEOTIDE SEQUENCE [LARGE SCALE GENOMIC DNA]</scope>
    <source>
        <strain evidence="2 3">Ve08.2h10</strain>
    </source>
</reference>
<organism evidence="2 3">
    <name type="scientific">Paxillus rubicundulus Ve08.2h10</name>
    <dbReference type="NCBI Taxonomy" id="930991"/>
    <lineage>
        <taxon>Eukaryota</taxon>
        <taxon>Fungi</taxon>
        <taxon>Dikarya</taxon>
        <taxon>Basidiomycota</taxon>
        <taxon>Agaricomycotina</taxon>
        <taxon>Agaricomycetes</taxon>
        <taxon>Agaricomycetidae</taxon>
        <taxon>Boletales</taxon>
        <taxon>Paxilineae</taxon>
        <taxon>Paxillaceae</taxon>
        <taxon>Paxillus</taxon>
    </lineage>
</organism>
<feature type="domain" description="Oxidoreductase-like" evidence="1">
    <location>
        <begin position="94"/>
        <end position="134"/>
    </location>
</feature>
<evidence type="ECO:0000259" key="1">
    <source>
        <dbReference type="Pfam" id="PF09791"/>
    </source>
</evidence>
<dbReference type="Proteomes" id="UP000054538">
    <property type="component" value="Unassembled WGS sequence"/>
</dbReference>
<dbReference type="AlphaFoldDB" id="A0A0D0D5Z2"/>
<keyword evidence="3" id="KW-1185">Reference proteome</keyword>
<dbReference type="PANTHER" id="PTHR21193:SF3">
    <property type="entry name" value="OXIDOREDUCTASE-LIKE DOMAIN-CONTAINING PROTEIN 1"/>
    <property type="match status" value="1"/>
</dbReference>
<accession>A0A0D0D5Z2</accession>
<dbReference type="InterPro" id="IPR039251">
    <property type="entry name" value="OXLD1"/>
</dbReference>